<dbReference type="InterPro" id="IPR011917">
    <property type="entry name" value="ABC_transpr_lipidA"/>
</dbReference>
<dbReference type="PANTHER" id="PTHR43394">
    <property type="entry name" value="ATP-DEPENDENT PERMEASE MDL1, MITOCHONDRIAL"/>
    <property type="match status" value="1"/>
</dbReference>
<feature type="domain" description="ABC transmembrane type-1" evidence="13">
    <location>
        <begin position="28"/>
        <end position="319"/>
    </location>
</feature>
<dbReference type="SMART" id="SM00382">
    <property type="entry name" value="AAA"/>
    <property type="match status" value="1"/>
</dbReference>
<dbReference type="InterPro" id="IPR027417">
    <property type="entry name" value="P-loop_NTPase"/>
</dbReference>
<dbReference type="PROSITE" id="PS50893">
    <property type="entry name" value="ABC_TRANSPORTER_2"/>
    <property type="match status" value="1"/>
</dbReference>
<dbReference type="InterPro" id="IPR036640">
    <property type="entry name" value="ABC1_TM_sf"/>
</dbReference>
<organism evidence="14 15">
    <name type="scientific">Serpens gallinarum</name>
    <dbReference type="NCBI Taxonomy" id="2763075"/>
    <lineage>
        <taxon>Bacteria</taxon>
        <taxon>Pseudomonadati</taxon>
        <taxon>Pseudomonadota</taxon>
        <taxon>Gammaproteobacteria</taxon>
        <taxon>Pseudomonadales</taxon>
        <taxon>Pseudomonadaceae</taxon>
        <taxon>Pseudomonas</taxon>
    </lineage>
</organism>
<dbReference type="CDD" id="cd18552">
    <property type="entry name" value="ABC_6TM_MsbA_like"/>
    <property type="match status" value="1"/>
</dbReference>
<evidence type="ECO:0000256" key="10">
    <source>
        <dbReference type="ARBA" id="ARBA00023136"/>
    </source>
</evidence>
<accession>A0ABR8TS79</accession>
<dbReference type="Gene3D" id="3.40.50.300">
    <property type="entry name" value="P-loop containing nucleotide triphosphate hydrolases"/>
    <property type="match status" value="1"/>
</dbReference>
<dbReference type="PANTHER" id="PTHR43394:SF1">
    <property type="entry name" value="ATP-BINDING CASSETTE SUB-FAMILY B MEMBER 10, MITOCHONDRIAL"/>
    <property type="match status" value="1"/>
</dbReference>
<dbReference type="InterPro" id="IPR003439">
    <property type="entry name" value="ABC_transporter-like_ATP-bd"/>
</dbReference>
<keyword evidence="2" id="KW-0813">Transport</keyword>
<reference evidence="14 15" key="1">
    <citation type="submission" date="2020-08" db="EMBL/GenBank/DDBJ databases">
        <title>A Genomic Blueprint of the Chicken Gut Microbiome.</title>
        <authorList>
            <person name="Gilroy R."/>
            <person name="Ravi A."/>
            <person name="Getino M."/>
            <person name="Pursley I."/>
            <person name="Horton D.L."/>
            <person name="Alikhan N.-F."/>
            <person name="Baker D."/>
            <person name="Gharbi K."/>
            <person name="Hall N."/>
            <person name="Watson M."/>
            <person name="Adriaenssens E.M."/>
            <person name="Foster-Nyarko E."/>
            <person name="Jarju S."/>
            <person name="Secka A."/>
            <person name="Antonio M."/>
            <person name="Oren A."/>
            <person name="Chaudhuri R."/>
            <person name="La Ragione R.M."/>
            <person name="Hildebrand F."/>
            <person name="Pallen M.J."/>
        </authorList>
    </citation>
    <scope>NUCLEOTIDE SEQUENCE [LARGE SCALE GENOMIC DNA]</scope>
    <source>
        <strain evidence="14 15">Sa2CUA2</strain>
    </source>
</reference>
<dbReference type="InterPro" id="IPR003593">
    <property type="entry name" value="AAA+_ATPase"/>
</dbReference>
<keyword evidence="9" id="KW-0445">Lipid transport</keyword>
<proteinExistence type="predicted"/>
<dbReference type="InterPro" id="IPR017871">
    <property type="entry name" value="ABC_transporter-like_CS"/>
</dbReference>
<evidence type="ECO:0000259" key="12">
    <source>
        <dbReference type="PROSITE" id="PS50893"/>
    </source>
</evidence>
<dbReference type="NCBIfam" id="TIGR02203">
    <property type="entry name" value="MsbA_lipidA"/>
    <property type="match status" value="1"/>
</dbReference>
<evidence type="ECO:0000313" key="15">
    <source>
        <dbReference type="Proteomes" id="UP000611945"/>
    </source>
</evidence>
<evidence type="ECO:0000256" key="4">
    <source>
        <dbReference type="ARBA" id="ARBA00022692"/>
    </source>
</evidence>
<dbReference type="Proteomes" id="UP000611945">
    <property type="component" value="Unassembled WGS sequence"/>
</dbReference>
<feature type="domain" description="ABC transporter" evidence="12">
    <location>
        <begin position="351"/>
        <end position="587"/>
    </location>
</feature>
<evidence type="ECO:0000256" key="1">
    <source>
        <dbReference type="ARBA" id="ARBA00004651"/>
    </source>
</evidence>
<dbReference type="Pfam" id="PF00664">
    <property type="entry name" value="ABC_membrane"/>
    <property type="match status" value="1"/>
</dbReference>
<feature type="transmembrane region" description="Helical" evidence="11">
    <location>
        <begin position="78"/>
        <end position="101"/>
    </location>
</feature>
<dbReference type="InterPro" id="IPR011527">
    <property type="entry name" value="ABC1_TM_dom"/>
</dbReference>
<keyword evidence="10 11" id="KW-0472">Membrane</keyword>
<evidence type="ECO:0000256" key="3">
    <source>
        <dbReference type="ARBA" id="ARBA00022475"/>
    </source>
</evidence>
<dbReference type="RefSeq" id="WP_251837497.1">
    <property type="nucleotide sequence ID" value="NZ_JACSQG010000011.1"/>
</dbReference>
<feature type="transmembrane region" description="Helical" evidence="11">
    <location>
        <begin position="156"/>
        <end position="173"/>
    </location>
</feature>
<evidence type="ECO:0000256" key="8">
    <source>
        <dbReference type="ARBA" id="ARBA00022989"/>
    </source>
</evidence>
<keyword evidence="7" id="KW-1278">Translocase</keyword>
<dbReference type="Gene3D" id="1.20.1560.10">
    <property type="entry name" value="ABC transporter type 1, transmembrane domain"/>
    <property type="match status" value="1"/>
</dbReference>
<evidence type="ECO:0000256" key="9">
    <source>
        <dbReference type="ARBA" id="ARBA00023055"/>
    </source>
</evidence>
<evidence type="ECO:0000256" key="2">
    <source>
        <dbReference type="ARBA" id="ARBA00022448"/>
    </source>
</evidence>
<comment type="caution">
    <text evidence="14">The sequence shown here is derived from an EMBL/GenBank/DDBJ whole genome shotgun (WGS) entry which is preliminary data.</text>
</comment>
<keyword evidence="6" id="KW-0067">ATP-binding</keyword>
<protein>
    <submittedName>
        <fullName evidence="14">Lipid A export permease/ATP-binding protein MsbA</fullName>
    </submittedName>
</protein>
<comment type="subcellular location">
    <subcellularLocation>
        <location evidence="1">Cell membrane</location>
        <topology evidence="1">Multi-pass membrane protein</topology>
    </subcellularLocation>
</comment>
<feature type="transmembrane region" description="Helical" evidence="11">
    <location>
        <begin position="179"/>
        <end position="197"/>
    </location>
</feature>
<keyword evidence="5" id="KW-0547">Nucleotide-binding</keyword>
<evidence type="ECO:0000256" key="5">
    <source>
        <dbReference type="ARBA" id="ARBA00022741"/>
    </source>
</evidence>
<keyword evidence="3" id="KW-1003">Cell membrane</keyword>
<dbReference type="SUPFAM" id="SSF52540">
    <property type="entry name" value="P-loop containing nucleoside triphosphate hydrolases"/>
    <property type="match status" value="1"/>
</dbReference>
<keyword evidence="15" id="KW-1185">Reference proteome</keyword>
<evidence type="ECO:0000256" key="11">
    <source>
        <dbReference type="SAM" id="Phobius"/>
    </source>
</evidence>
<evidence type="ECO:0000256" key="6">
    <source>
        <dbReference type="ARBA" id="ARBA00022840"/>
    </source>
</evidence>
<dbReference type="Pfam" id="PF00005">
    <property type="entry name" value="ABC_tran"/>
    <property type="match status" value="1"/>
</dbReference>
<dbReference type="PROSITE" id="PS00211">
    <property type="entry name" value="ABC_TRANSPORTER_1"/>
    <property type="match status" value="1"/>
</dbReference>
<dbReference type="EMBL" id="JACSQG010000011">
    <property type="protein sequence ID" value="MBD7978633.1"/>
    <property type="molecule type" value="Genomic_DNA"/>
</dbReference>
<dbReference type="PROSITE" id="PS50929">
    <property type="entry name" value="ABC_TM1F"/>
    <property type="match status" value="1"/>
</dbReference>
<sequence>MVDPAGQSDLKIYLRLLRYLKPYIGYFALSILGYIIFASSQPMLAGILKYFVDGLGNPEAAMFPNVAFLQDFKLLQMVPLLIVAIAAWQGIGSFLGSYFLAKVSLGLVHDLRVALFGSLLNLPNRYFDEHNSGHLISRITYNVTMVTGAATEAIKIIIREGLTVIFLFAYLLWMNWKLTLVMLAILPVIALIVGSAGKKFRKQSKRIQVAMGDVTHVASETIQGYRVVRSFGGEAYETQRFVDASANNTQRQLRMTRTNAIYTPTLQLVTYTGMSVLLFLVLLLRGDATAGDLVAYITAAGLLPKPIRQLSEVSSTIQKGLAGAESIFEQLDELPEPDLGSIERDRVVGQLEARHLNFRYAGSEKPVLSDINFIAKPGQMIALVGRSGSGKSTLANLIPRFYQHEDGQILLDEVPIEDYKLCNLRRHIALVTQQVTLFNGSVAENIAYGDLAGTPREQIEAAAEAAYAKEFIDQLPQGFDTQVGENGVLLSGGQRQRLAIARALLKNAPVLILDEATSALDTESERHIQAALDKVMSGRTTLVIAHRLSTIEKADLILVMDQGKIVERGSHAELLAQNGYYARLHSHQFQDEPGVQES</sequence>
<keyword evidence="8 11" id="KW-1133">Transmembrane helix</keyword>
<evidence type="ECO:0000259" key="13">
    <source>
        <dbReference type="PROSITE" id="PS50929"/>
    </source>
</evidence>
<gene>
    <name evidence="14" type="primary">msbA</name>
    <name evidence="14" type="ORF">H9642_15720</name>
</gene>
<name>A0ABR8TS79_9PSED</name>
<feature type="transmembrane region" description="Helical" evidence="11">
    <location>
        <begin position="23"/>
        <end position="48"/>
    </location>
</feature>
<keyword evidence="4 11" id="KW-0812">Transmembrane</keyword>
<dbReference type="InterPro" id="IPR039421">
    <property type="entry name" value="Type_1_exporter"/>
</dbReference>
<dbReference type="SUPFAM" id="SSF90123">
    <property type="entry name" value="ABC transporter transmembrane region"/>
    <property type="match status" value="1"/>
</dbReference>
<evidence type="ECO:0000256" key="7">
    <source>
        <dbReference type="ARBA" id="ARBA00022967"/>
    </source>
</evidence>
<evidence type="ECO:0000313" key="14">
    <source>
        <dbReference type="EMBL" id="MBD7978633.1"/>
    </source>
</evidence>
<feature type="transmembrane region" description="Helical" evidence="11">
    <location>
        <begin position="260"/>
        <end position="284"/>
    </location>
</feature>